<dbReference type="GO" id="GO:0005840">
    <property type="term" value="C:ribosome"/>
    <property type="evidence" value="ECO:0007669"/>
    <property type="project" value="UniProtKB-KW"/>
</dbReference>
<dbReference type="GO" id="GO:1990904">
    <property type="term" value="C:ribonucleoprotein complex"/>
    <property type="evidence" value="ECO:0007669"/>
    <property type="project" value="UniProtKB-KW"/>
</dbReference>
<sequence>MIGVPLKPPLGVGSECRNSKGSGCHVGYLRFNTYPRHPSFIARTVFVKNNNVEDACRLINRVLGKDGILEQYRLTRYYEKPFQTRRRVNHEKCKAIYNEDMERKIQFVLRKNRHEPFPGCH</sequence>
<dbReference type="PANTHER" id="PTHR21109:SF0">
    <property type="entry name" value="SMALL RIBOSOMAL SUBUNIT PROTEIN BS21M"/>
    <property type="match status" value="1"/>
</dbReference>
<evidence type="ECO:0000256" key="3">
    <source>
        <dbReference type="ARBA" id="ARBA00023274"/>
    </source>
</evidence>
<dbReference type="NCBIfam" id="TIGR00030">
    <property type="entry name" value="S21p"/>
    <property type="match status" value="1"/>
</dbReference>
<dbReference type="GO" id="GO:0006412">
    <property type="term" value="P:translation"/>
    <property type="evidence" value="ECO:0007669"/>
    <property type="project" value="InterPro"/>
</dbReference>
<name>A0A8S4RI61_9NEOP</name>
<keyword evidence="5" id="KW-1185">Reference proteome</keyword>
<dbReference type="GO" id="GO:0003735">
    <property type="term" value="F:structural constituent of ribosome"/>
    <property type="evidence" value="ECO:0007669"/>
    <property type="project" value="InterPro"/>
</dbReference>
<dbReference type="OrthoDB" id="2501249at2759"/>
<keyword evidence="3" id="KW-0687">Ribonucleoprotein</keyword>
<proteinExistence type="inferred from homology"/>
<comment type="caution">
    <text evidence="4">The sequence shown here is derived from an EMBL/GenBank/DDBJ whole genome shotgun (WGS) entry which is preliminary data.</text>
</comment>
<protein>
    <submittedName>
        <fullName evidence="4">Jg8010 protein</fullName>
    </submittedName>
</protein>
<dbReference type="Proteomes" id="UP000838756">
    <property type="component" value="Unassembled WGS sequence"/>
</dbReference>
<dbReference type="PANTHER" id="PTHR21109">
    <property type="entry name" value="MITOCHONDRIAL 28S RIBOSOMAL PROTEIN S21"/>
    <property type="match status" value="1"/>
</dbReference>
<dbReference type="AlphaFoldDB" id="A0A8S4RI61"/>
<dbReference type="InterPro" id="IPR001911">
    <property type="entry name" value="Ribosomal_bS21"/>
</dbReference>
<gene>
    <name evidence="4" type="primary">jg8010</name>
    <name evidence="4" type="ORF">PAEG_LOCUS13898</name>
</gene>
<reference evidence="4" key="1">
    <citation type="submission" date="2022-03" db="EMBL/GenBank/DDBJ databases">
        <authorList>
            <person name="Lindestad O."/>
        </authorList>
    </citation>
    <scope>NUCLEOTIDE SEQUENCE</scope>
</reference>
<accession>A0A8S4RI61</accession>
<keyword evidence="2" id="KW-0689">Ribosomal protein</keyword>
<evidence type="ECO:0000256" key="2">
    <source>
        <dbReference type="ARBA" id="ARBA00022980"/>
    </source>
</evidence>
<organism evidence="4 5">
    <name type="scientific">Pararge aegeria aegeria</name>
    <dbReference type="NCBI Taxonomy" id="348720"/>
    <lineage>
        <taxon>Eukaryota</taxon>
        <taxon>Metazoa</taxon>
        <taxon>Ecdysozoa</taxon>
        <taxon>Arthropoda</taxon>
        <taxon>Hexapoda</taxon>
        <taxon>Insecta</taxon>
        <taxon>Pterygota</taxon>
        <taxon>Neoptera</taxon>
        <taxon>Endopterygota</taxon>
        <taxon>Lepidoptera</taxon>
        <taxon>Glossata</taxon>
        <taxon>Ditrysia</taxon>
        <taxon>Papilionoidea</taxon>
        <taxon>Nymphalidae</taxon>
        <taxon>Satyrinae</taxon>
        <taxon>Satyrini</taxon>
        <taxon>Parargina</taxon>
        <taxon>Pararge</taxon>
    </lineage>
</organism>
<evidence type="ECO:0000313" key="4">
    <source>
        <dbReference type="EMBL" id="CAH2236526.1"/>
    </source>
</evidence>
<evidence type="ECO:0000256" key="1">
    <source>
        <dbReference type="ARBA" id="ARBA00006640"/>
    </source>
</evidence>
<dbReference type="Pfam" id="PF01165">
    <property type="entry name" value="Ribosomal_S21"/>
    <property type="match status" value="1"/>
</dbReference>
<comment type="similarity">
    <text evidence="1">Belongs to the bacterial ribosomal protein bS21 family.</text>
</comment>
<dbReference type="EMBL" id="CAKXAJ010025209">
    <property type="protein sequence ID" value="CAH2236526.1"/>
    <property type="molecule type" value="Genomic_DNA"/>
</dbReference>
<evidence type="ECO:0000313" key="5">
    <source>
        <dbReference type="Proteomes" id="UP000838756"/>
    </source>
</evidence>